<gene>
    <name evidence="2" type="ORF">IL334_006741</name>
</gene>
<dbReference type="EMBL" id="CP141889">
    <property type="protein sequence ID" value="WRT69750.1"/>
    <property type="molecule type" value="Genomic_DNA"/>
</dbReference>
<dbReference type="Proteomes" id="UP001329825">
    <property type="component" value="Chromosome 9"/>
</dbReference>
<accession>A0ABZ1D750</accession>
<feature type="region of interest" description="Disordered" evidence="1">
    <location>
        <begin position="1"/>
        <end position="35"/>
    </location>
</feature>
<sequence>MSTSSNAGTQIDIESRPLDTAGERLLSPSEDDESTWTKASHVLSFLTAPQSDTSPGDLPVDDGPLIPIEDYRCFRQGLTDPVTLTITPAVFSGTTIDTEQAIKSVVQVTNFFCNHLSRCYPTSNSDQCPKVNGKVGRQYDFTLNSLPVDVKTALCQGKLLDKFRSIELTMKPRGDRLLDSFKEAHRGNTDVTKQGKLIAVPAHSVSGGFGEYDFQYTSSRTSTELDLTFNVDSPNTCAVAGRDDTATRDELGSLVQDRTFSMTGVTYLIVRGTGVNDAWENRMEADQREREAAADEIYAREATHSSPAETATELGIRYLAEQLEALRPRLYGPGRP</sequence>
<evidence type="ECO:0000313" key="2">
    <source>
        <dbReference type="EMBL" id="WRT69750.1"/>
    </source>
</evidence>
<organism evidence="2 3">
    <name type="scientific">Kwoniella shivajii</name>
    <dbReference type="NCBI Taxonomy" id="564305"/>
    <lineage>
        <taxon>Eukaryota</taxon>
        <taxon>Fungi</taxon>
        <taxon>Dikarya</taxon>
        <taxon>Basidiomycota</taxon>
        <taxon>Agaricomycotina</taxon>
        <taxon>Tremellomycetes</taxon>
        <taxon>Tremellales</taxon>
        <taxon>Cryptococcaceae</taxon>
        <taxon>Kwoniella</taxon>
    </lineage>
</organism>
<reference evidence="2 3" key="1">
    <citation type="submission" date="2024-01" db="EMBL/GenBank/DDBJ databases">
        <title>Comparative genomics of Cryptococcus and Kwoniella reveals pathogenesis evolution and contrasting modes of karyotype evolution via chromosome fusion or intercentromeric recombination.</title>
        <authorList>
            <person name="Coelho M.A."/>
            <person name="David-Palma M."/>
            <person name="Shea T."/>
            <person name="Bowers K."/>
            <person name="McGinley-Smith S."/>
            <person name="Mohammad A.W."/>
            <person name="Gnirke A."/>
            <person name="Yurkov A.M."/>
            <person name="Nowrousian M."/>
            <person name="Sun S."/>
            <person name="Cuomo C.A."/>
            <person name="Heitman J."/>
        </authorList>
    </citation>
    <scope>NUCLEOTIDE SEQUENCE [LARGE SCALE GENOMIC DNA]</scope>
    <source>
        <strain evidence="2">CBS 11374</strain>
    </source>
</reference>
<dbReference type="RefSeq" id="XP_062794489.1">
    <property type="nucleotide sequence ID" value="XM_062938438.1"/>
</dbReference>
<keyword evidence="3" id="KW-1185">Reference proteome</keyword>
<evidence type="ECO:0000256" key="1">
    <source>
        <dbReference type="SAM" id="MobiDB-lite"/>
    </source>
</evidence>
<protein>
    <submittedName>
        <fullName evidence="2">Uncharacterized protein</fullName>
    </submittedName>
</protein>
<name>A0ABZ1D750_9TREE</name>
<proteinExistence type="predicted"/>
<evidence type="ECO:0000313" key="3">
    <source>
        <dbReference type="Proteomes" id="UP001329825"/>
    </source>
</evidence>
<dbReference type="GeneID" id="87958871"/>